<accession>A0AA88EAC9</accession>
<sequence>MLCLTGLLSVLPSLCAPRPSLNMANALLDLMSSTACYDPEWEWPQNAKIKDVLQNEELRIPPNSQQLLKQPHLLFLLPSLSLIMLFTCNSMLLASKESESKEHSWTKRILSHVMEITACAFTDRFEIEEEENPVHRSREYASSQHIANEKSIHPGFSSSIKISIN</sequence>
<protein>
    <submittedName>
        <fullName evidence="2">Uncharacterized protein</fullName>
    </submittedName>
</protein>
<proteinExistence type="predicted"/>
<comment type="caution">
    <text evidence="2">The sequence shown here is derived from an EMBL/GenBank/DDBJ whole genome shotgun (WGS) entry which is preliminary data.</text>
</comment>
<keyword evidence="1" id="KW-0732">Signal</keyword>
<evidence type="ECO:0000313" key="2">
    <source>
        <dbReference type="EMBL" id="GMN70710.1"/>
    </source>
</evidence>
<dbReference type="Proteomes" id="UP001187192">
    <property type="component" value="Unassembled WGS sequence"/>
</dbReference>
<organism evidence="2 3">
    <name type="scientific">Ficus carica</name>
    <name type="common">Common fig</name>
    <dbReference type="NCBI Taxonomy" id="3494"/>
    <lineage>
        <taxon>Eukaryota</taxon>
        <taxon>Viridiplantae</taxon>
        <taxon>Streptophyta</taxon>
        <taxon>Embryophyta</taxon>
        <taxon>Tracheophyta</taxon>
        <taxon>Spermatophyta</taxon>
        <taxon>Magnoliopsida</taxon>
        <taxon>eudicotyledons</taxon>
        <taxon>Gunneridae</taxon>
        <taxon>Pentapetalae</taxon>
        <taxon>rosids</taxon>
        <taxon>fabids</taxon>
        <taxon>Rosales</taxon>
        <taxon>Moraceae</taxon>
        <taxon>Ficeae</taxon>
        <taxon>Ficus</taxon>
    </lineage>
</organism>
<evidence type="ECO:0000313" key="3">
    <source>
        <dbReference type="Proteomes" id="UP001187192"/>
    </source>
</evidence>
<reference evidence="2" key="1">
    <citation type="submission" date="2023-07" db="EMBL/GenBank/DDBJ databases">
        <title>draft genome sequence of fig (Ficus carica).</title>
        <authorList>
            <person name="Takahashi T."/>
            <person name="Nishimura K."/>
        </authorList>
    </citation>
    <scope>NUCLEOTIDE SEQUENCE</scope>
</reference>
<keyword evidence="3" id="KW-1185">Reference proteome</keyword>
<feature type="chain" id="PRO_5041676609" evidence="1">
    <location>
        <begin position="18"/>
        <end position="165"/>
    </location>
</feature>
<dbReference type="EMBL" id="BTGU01016223">
    <property type="protein sequence ID" value="GMN70710.1"/>
    <property type="molecule type" value="Genomic_DNA"/>
</dbReference>
<gene>
    <name evidence="2" type="ORF">TIFTF001_055043</name>
</gene>
<evidence type="ECO:0000256" key="1">
    <source>
        <dbReference type="SAM" id="SignalP"/>
    </source>
</evidence>
<dbReference type="AlphaFoldDB" id="A0AA88EAC9"/>
<feature type="signal peptide" evidence="1">
    <location>
        <begin position="1"/>
        <end position="17"/>
    </location>
</feature>
<name>A0AA88EAC9_FICCA</name>